<dbReference type="eggNOG" id="COG1954">
    <property type="taxonomic scope" value="Bacteria"/>
</dbReference>
<dbReference type="STRING" id="857293.CAAU_0093"/>
<dbReference type="GO" id="GO:0006355">
    <property type="term" value="P:regulation of DNA-templated transcription"/>
    <property type="evidence" value="ECO:0007669"/>
    <property type="project" value="InterPro"/>
</dbReference>
<reference evidence="1 2" key="1">
    <citation type="journal article" date="2011" name="J. Bacteriol.">
        <title>Draft genome sequence of Caloramator australicus strain RC3T, a thermoanaerobe from the Great Artesian Basin of Australia.</title>
        <authorList>
            <person name="Ogg C.D."/>
            <person name="Patel B.K.C."/>
        </authorList>
    </citation>
    <scope>NUCLEOTIDE SEQUENCE [LARGE SCALE GENOMIC DNA]</scope>
    <source>
        <strain evidence="1 2">RC3</strain>
    </source>
</reference>
<dbReference type="EMBL" id="CAKP01000002">
    <property type="protein sequence ID" value="CCC57743.1"/>
    <property type="molecule type" value="Genomic_DNA"/>
</dbReference>
<dbReference type="PANTHER" id="PTHR35787:SF1">
    <property type="entry name" value="GLYCEROL UPTAKE OPERON ANTITERMINATOR REGULATORY PROTEIN"/>
    <property type="match status" value="1"/>
</dbReference>
<dbReference type="Gene3D" id="3.20.20.70">
    <property type="entry name" value="Aldolase class I"/>
    <property type="match status" value="1"/>
</dbReference>
<sequence>MKILLDSLSENPIIAAIKSVRDIDVVLERDVKVVFLLCGNILNMKSIVAAIKNSGKKVFAHIDLVEGLGKDEYAVKYLKLVGVDGIITTKPTLIKCIKNEGLIAVQRIFLLDSRSLETGIKNILEDKPNAVEIMPGLAHKVIEKIHENVKIPVIAGGLIWDKIDIENAISNGAVGISTSCKDLW</sequence>
<dbReference type="SUPFAM" id="SSF110391">
    <property type="entry name" value="GlpP-like"/>
    <property type="match status" value="1"/>
</dbReference>
<gene>
    <name evidence="1" type="ORF">CAAU_0093</name>
</gene>
<keyword evidence="2" id="KW-1185">Reference proteome</keyword>
<proteinExistence type="predicted"/>
<evidence type="ECO:0000313" key="2">
    <source>
        <dbReference type="Proteomes" id="UP000007652"/>
    </source>
</evidence>
<dbReference type="RefSeq" id="WP_008907466.1">
    <property type="nucleotide sequence ID" value="NZ_CAKP01000002.1"/>
</dbReference>
<comment type="caution">
    <text evidence="1">The sequence shown here is derived from an EMBL/GenBank/DDBJ whole genome shotgun (WGS) entry which is preliminary data.</text>
</comment>
<dbReference type="InterPro" id="IPR013785">
    <property type="entry name" value="Aldolase_TIM"/>
</dbReference>
<evidence type="ECO:0000313" key="1">
    <source>
        <dbReference type="EMBL" id="CCC57743.1"/>
    </source>
</evidence>
<dbReference type="AlphaFoldDB" id="G0V3Q3"/>
<protein>
    <submittedName>
        <fullName evidence="1">Glycerol uptake operon antiterminator regulatory protein</fullName>
    </submittedName>
</protein>
<accession>G0V3Q3</accession>
<organism evidence="1 2">
    <name type="scientific">Caloramator australicus RC3</name>
    <dbReference type="NCBI Taxonomy" id="857293"/>
    <lineage>
        <taxon>Bacteria</taxon>
        <taxon>Bacillati</taxon>
        <taxon>Bacillota</taxon>
        <taxon>Clostridia</taxon>
        <taxon>Eubacteriales</taxon>
        <taxon>Clostridiaceae</taxon>
        <taxon>Caloramator</taxon>
    </lineage>
</organism>
<dbReference type="PANTHER" id="PTHR35787">
    <property type="entry name" value="GLYCEROL UPTAKE OPERON ANTITERMINATOR REGULATORY PROTEIN"/>
    <property type="match status" value="1"/>
</dbReference>
<dbReference type="GO" id="GO:0006071">
    <property type="term" value="P:glycerol metabolic process"/>
    <property type="evidence" value="ECO:0007669"/>
    <property type="project" value="InterPro"/>
</dbReference>
<dbReference type="PIRSF" id="PIRSF016897">
    <property type="entry name" value="GlpP"/>
    <property type="match status" value="1"/>
</dbReference>
<name>G0V3Q3_9CLOT</name>
<dbReference type="InterPro" id="IPR006699">
    <property type="entry name" value="GlpP"/>
</dbReference>
<dbReference type="Proteomes" id="UP000007652">
    <property type="component" value="Unassembled WGS sequence"/>
</dbReference>
<dbReference type="Pfam" id="PF04309">
    <property type="entry name" value="G3P_antiterm"/>
    <property type="match status" value="1"/>
</dbReference>
<dbReference type="OrthoDB" id="9799580at2"/>